<keyword evidence="2" id="KW-1185">Reference proteome</keyword>
<evidence type="ECO:0000313" key="2">
    <source>
        <dbReference type="Proteomes" id="UP000309215"/>
    </source>
</evidence>
<comment type="caution">
    <text evidence="1">The sequence shown here is derived from an EMBL/GenBank/DDBJ whole genome shotgun (WGS) entry which is preliminary data.</text>
</comment>
<dbReference type="Proteomes" id="UP000309215">
    <property type="component" value="Unassembled WGS sequence"/>
</dbReference>
<name>A0A4U1JF01_9BACT</name>
<gene>
    <name evidence="1" type="ORF">E8A74_11480</name>
</gene>
<protein>
    <submittedName>
        <fullName evidence="1">Uncharacterized protein</fullName>
    </submittedName>
</protein>
<sequence>MGLSDALADKDKKGRIISDCATLIDEEVASKGLAALPLKAGYKAIKGIKPGFIPHVLESLLPEMATKVDPLWAEGVSAGNPVKFFQDNRGRVADALLSVTDAKSKNAKNALVRSTYESLRGTAKKHVEEAIPRLSKVIEKYA</sequence>
<reference evidence="1 2" key="1">
    <citation type="submission" date="2019-04" db="EMBL/GenBank/DDBJ databases">
        <authorList>
            <person name="Li Y."/>
            <person name="Wang J."/>
        </authorList>
    </citation>
    <scope>NUCLEOTIDE SEQUENCE [LARGE SCALE GENOMIC DNA]</scope>
    <source>
        <strain evidence="1 2">DSM 14668</strain>
    </source>
</reference>
<dbReference type="RefSeq" id="WP_136928997.1">
    <property type="nucleotide sequence ID" value="NZ_SSMQ01000009.1"/>
</dbReference>
<evidence type="ECO:0000313" key="1">
    <source>
        <dbReference type="EMBL" id="TKD09774.1"/>
    </source>
</evidence>
<dbReference type="AlphaFoldDB" id="A0A4U1JF01"/>
<dbReference type="Pfam" id="PF21893">
    <property type="entry name" value="DUF6918"/>
    <property type="match status" value="1"/>
</dbReference>
<organism evidence="1 2">
    <name type="scientific">Polyangium fumosum</name>
    <dbReference type="NCBI Taxonomy" id="889272"/>
    <lineage>
        <taxon>Bacteria</taxon>
        <taxon>Pseudomonadati</taxon>
        <taxon>Myxococcota</taxon>
        <taxon>Polyangia</taxon>
        <taxon>Polyangiales</taxon>
        <taxon>Polyangiaceae</taxon>
        <taxon>Polyangium</taxon>
    </lineage>
</organism>
<dbReference type="InterPro" id="IPR054211">
    <property type="entry name" value="DUF6918"/>
</dbReference>
<accession>A0A4U1JF01</accession>
<dbReference type="EMBL" id="SSMQ01000009">
    <property type="protein sequence ID" value="TKD09774.1"/>
    <property type="molecule type" value="Genomic_DNA"/>
</dbReference>
<proteinExistence type="predicted"/>
<dbReference type="OrthoDB" id="530636at2"/>